<sequence>MIGFVVTIVLLAAVLGLFAKQALSTEQQMSLETDSEQNEIQRAPVIDEKTGT</sequence>
<keyword evidence="3" id="KW-1185">Reference proteome</keyword>
<dbReference type="RefSeq" id="WP_268043069.1">
    <property type="nucleotide sequence ID" value="NZ_CP104064.1"/>
</dbReference>
<name>A0ABY6YYS7_9BACL</name>
<organism evidence="2 3">
    <name type="scientific">Alicyclobacillus dauci</name>
    <dbReference type="NCBI Taxonomy" id="1475485"/>
    <lineage>
        <taxon>Bacteria</taxon>
        <taxon>Bacillati</taxon>
        <taxon>Bacillota</taxon>
        <taxon>Bacilli</taxon>
        <taxon>Bacillales</taxon>
        <taxon>Alicyclobacillaceae</taxon>
        <taxon>Alicyclobacillus</taxon>
    </lineage>
</organism>
<accession>A0ABY6YYS7</accession>
<evidence type="ECO:0000313" key="2">
    <source>
        <dbReference type="EMBL" id="WAH35787.1"/>
    </source>
</evidence>
<feature type="region of interest" description="Disordered" evidence="1">
    <location>
        <begin position="28"/>
        <end position="52"/>
    </location>
</feature>
<evidence type="ECO:0000313" key="3">
    <source>
        <dbReference type="Proteomes" id="UP001164803"/>
    </source>
</evidence>
<reference evidence="2" key="1">
    <citation type="submission" date="2022-08" db="EMBL/GenBank/DDBJ databases">
        <title>Alicyclobacillus dauci DSM2870, complete genome.</title>
        <authorList>
            <person name="Wang Q."/>
            <person name="Cai R."/>
            <person name="Wang Z."/>
        </authorList>
    </citation>
    <scope>NUCLEOTIDE SEQUENCE</scope>
    <source>
        <strain evidence="2">DSM 28700</strain>
    </source>
</reference>
<protein>
    <recommendedName>
        <fullName evidence="4">Tumour necrosis factor receptor superfamily member 19</fullName>
    </recommendedName>
</protein>
<gene>
    <name evidence="2" type="ORF">NZD86_16135</name>
</gene>
<proteinExistence type="predicted"/>
<evidence type="ECO:0008006" key="4">
    <source>
        <dbReference type="Google" id="ProtNLM"/>
    </source>
</evidence>
<dbReference type="EMBL" id="CP104064">
    <property type="protein sequence ID" value="WAH35787.1"/>
    <property type="molecule type" value="Genomic_DNA"/>
</dbReference>
<dbReference type="Proteomes" id="UP001164803">
    <property type="component" value="Chromosome"/>
</dbReference>
<evidence type="ECO:0000256" key="1">
    <source>
        <dbReference type="SAM" id="MobiDB-lite"/>
    </source>
</evidence>